<evidence type="ECO:0000256" key="1">
    <source>
        <dbReference type="SAM" id="MobiDB-lite"/>
    </source>
</evidence>
<feature type="region of interest" description="Disordered" evidence="1">
    <location>
        <begin position="1"/>
        <end position="22"/>
    </location>
</feature>
<reference evidence="2" key="1">
    <citation type="submission" date="2021-06" db="EMBL/GenBank/DDBJ databases">
        <title>Parelaphostrongylus tenuis whole genome reference sequence.</title>
        <authorList>
            <person name="Garwood T.J."/>
            <person name="Larsen P.A."/>
            <person name="Fountain-Jones N.M."/>
            <person name="Garbe J.R."/>
            <person name="Macchietto M.G."/>
            <person name="Kania S.A."/>
            <person name="Gerhold R.W."/>
            <person name="Richards J.E."/>
            <person name="Wolf T.M."/>
        </authorList>
    </citation>
    <scope>NUCLEOTIDE SEQUENCE</scope>
    <source>
        <strain evidence="2">MNPRO001-30</strain>
        <tissue evidence="2">Meninges</tissue>
    </source>
</reference>
<evidence type="ECO:0000313" key="3">
    <source>
        <dbReference type="Proteomes" id="UP001196413"/>
    </source>
</evidence>
<dbReference type="EMBL" id="JAHQIW010002599">
    <property type="protein sequence ID" value="KAJ1355804.1"/>
    <property type="molecule type" value="Genomic_DNA"/>
</dbReference>
<feature type="non-terminal residue" evidence="2">
    <location>
        <position position="1"/>
    </location>
</feature>
<gene>
    <name evidence="2" type="ORF">KIN20_013352</name>
</gene>
<organism evidence="2 3">
    <name type="scientific">Parelaphostrongylus tenuis</name>
    <name type="common">Meningeal worm</name>
    <dbReference type="NCBI Taxonomy" id="148309"/>
    <lineage>
        <taxon>Eukaryota</taxon>
        <taxon>Metazoa</taxon>
        <taxon>Ecdysozoa</taxon>
        <taxon>Nematoda</taxon>
        <taxon>Chromadorea</taxon>
        <taxon>Rhabditida</taxon>
        <taxon>Rhabditina</taxon>
        <taxon>Rhabditomorpha</taxon>
        <taxon>Strongyloidea</taxon>
        <taxon>Metastrongylidae</taxon>
        <taxon>Parelaphostrongylus</taxon>
    </lineage>
</organism>
<name>A0AAD5MXZ7_PARTN</name>
<proteinExistence type="predicted"/>
<accession>A0AAD5MXZ7</accession>
<comment type="caution">
    <text evidence="2">The sequence shown here is derived from an EMBL/GenBank/DDBJ whole genome shotgun (WGS) entry which is preliminary data.</text>
</comment>
<evidence type="ECO:0000313" key="2">
    <source>
        <dbReference type="EMBL" id="KAJ1355804.1"/>
    </source>
</evidence>
<dbReference type="AlphaFoldDB" id="A0AAD5MXZ7"/>
<dbReference type="Proteomes" id="UP001196413">
    <property type="component" value="Unassembled WGS sequence"/>
</dbReference>
<protein>
    <submittedName>
        <fullName evidence="2">Uncharacterized protein</fullName>
    </submittedName>
</protein>
<keyword evidence="3" id="KW-1185">Reference proteome</keyword>
<sequence>RASVYVNASPVPKRREKNLASDGVIKDYVAQHTTSENLRTEGAATNRQVQL</sequence>